<feature type="domain" description="ABC transmembrane type-1" evidence="9">
    <location>
        <begin position="95"/>
        <end position="287"/>
    </location>
</feature>
<feature type="transmembrane region" description="Helical" evidence="7">
    <location>
        <begin position="207"/>
        <end position="232"/>
    </location>
</feature>
<evidence type="ECO:0000256" key="8">
    <source>
        <dbReference type="SAM" id="MobiDB-lite"/>
    </source>
</evidence>
<evidence type="ECO:0000256" key="4">
    <source>
        <dbReference type="ARBA" id="ARBA00022692"/>
    </source>
</evidence>
<feature type="transmembrane region" description="Helical" evidence="7">
    <location>
        <begin position="33"/>
        <end position="54"/>
    </location>
</feature>
<comment type="subcellular location">
    <subcellularLocation>
        <location evidence="1 7">Cell membrane</location>
        <topology evidence="1 7">Multi-pass membrane protein</topology>
    </subcellularLocation>
</comment>
<evidence type="ECO:0000313" key="11">
    <source>
        <dbReference type="Proteomes" id="UP000240429"/>
    </source>
</evidence>
<comment type="caution">
    <text evidence="10">The sequence shown here is derived from an EMBL/GenBank/DDBJ whole genome shotgun (WGS) entry which is preliminary data.</text>
</comment>
<evidence type="ECO:0000256" key="1">
    <source>
        <dbReference type="ARBA" id="ARBA00004651"/>
    </source>
</evidence>
<proteinExistence type="inferred from homology"/>
<evidence type="ECO:0000256" key="3">
    <source>
        <dbReference type="ARBA" id="ARBA00022475"/>
    </source>
</evidence>
<name>A0A2P8QAF7_9ACTN</name>
<accession>A0A2P8QAF7</accession>
<feature type="transmembrane region" description="Helical" evidence="7">
    <location>
        <begin position="91"/>
        <end position="118"/>
    </location>
</feature>
<dbReference type="Gene3D" id="1.10.3720.10">
    <property type="entry name" value="MetI-like"/>
    <property type="match status" value="1"/>
</dbReference>
<feature type="region of interest" description="Disordered" evidence="8">
    <location>
        <begin position="1"/>
        <end position="25"/>
    </location>
</feature>
<reference evidence="10 11" key="1">
    <citation type="submission" date="2018-03" db="EMBL/GenBank/DDBJ databases">
        <title>Streptomyces dioscori sp. nov., a novel endophytic actinobacterium isolated from bulbil of Dioscorea bulbifera L.</title>
        <authorList>
            <person name="Zhikuan W."/>
        </authorList>
    </citation>
    <scope>NUCLEOTIDE SEQUENCE [LARGE SCALE GENOMIC DNA]</scope>
    <source>
        <strain evidence="10 11">A217</strain>
    </source>
</reference>
<protein>
    <submittedName>
        <fullName evidence="10">Sugar ABC transporter permease</fullName>
    </submittedName>
</protein>
<evidence type="ECO:0000256" key="7">
    <source>
        <dbReference type="RuleBase" id="RU363032"/>
    </source>
</evidence>
<keyword evidence="2 7" id="KW-0813">Transport</keyword>
<comment type="similarity">
    <text evidence="7">Belongs to the binding-protein-dependent transport system permease family.</text>
</comment>
<dbReference type="GO" id="GO:0055085">
    <property type="term" value="P:transmembrane transport"/>
    <property type="evidence" value="ECO:0007669"/>
    <property type="project" value="InterPro"/>
</dbReference>
<evidence type="ECO:0000259" key="9">
    <source>
        <dbReference type="PROSITE" id="PS50928"/>
    </source>
</evidence>
<dbReference type="RefSeq" id="WP_107016913.1">
    <property type="nucleotide sequence ID" value="NZ_KZ679041.1"/>
</dbReference>
<dbReference type="AlphaFoldDB" id="A0A2P8QAF7"/>
<dbReference type="PROSITE" id="PS50928">
    <property type="entry name" value="ABC_TM1"/>
    <property type="match status" value="1"/>
</dbReference>
<dbReference type="Pfam" id="PF00528">
    <property type="entry name" value="BPD_transp_1"/>
    <property type="match status" value="1"/>
</dbReference>
<keyword evidence="6 7" id="KW-0472">Membrane</keyword>
<keyword evidence="4 7" id="KW-0812">Transmembrane</keyword>
<dbReference type="CDD" id="cd06261">
    <property type="entry name" value="TM_PBP2"/>
    <property type="match status" value="1"/>
</dbReference>
<dbReference type="SUPFAM" id="SSF161098">
    <property type="entry name" value="MetI-like"/>
    <property type="match status" value="1"/>
</dbReference>
<feature type="transmembrane region" description="Helical" evidence="7">
    <location>
        <begin position="266"/>
        <end position="287"/>
    </location>
</feature>
<dbReference type="InterPro" id="IPR035906">
    <property type="entry name" value="MetI-like_sf"/>
</dbReference>
<organism evidence="10 11">
    <name type="scientific">Streptomyces dioscori</name>
    <dbReference type="NCBI Taxonomy" id="2109333"/>
    <lineage>
        <taxon>Bacteria</taxon>
        <taxon>Bacillati</taxon>
        <taxon>Actinomycetota</taxon>
        <taxon>Actinomycetes</taxon>
        <taxon>Kitasatosporales</taxon>
        <taxon>Streptomycetaceae</taxon>
        <taxon>Streptomyces</taxon>
        <taxon>Streptomyces aurantiacus group</taxon>
    </lineage>
</organism>
<evidence type="ECO:0000256" key="2">
    <source>
        <dbReference type="ARBA" id="ARBA00022448"/>
    </source>
</evidence>
<feature type="transmembrane region" description="Helical" evidence="7">
    <location>
        <begin position="163"/>
        <end position="186"/>
    </location>
</feature>
<keyword evidence="5 7" id="KW-1133">Transmembrane helix</keyword>
<dbReference type="PANTHER" id="PTHR43744">
    <property type="entry name" value="ABC TRANSPORTER PERMEASE PROTEIN MG189-RELATED-RELATED"/>
    <property type="match status" value="1"/>
</dbReference>
<dbReference type="GO" id="GO:0005886">
    <property type="term" value="C:plasma membrane"/>
    <property type="evidence" value="ECO:0007669"/>
    <property type="project" value="UniProtKB-SubCell"/>
</dbReference>
<gene>
    <name evidence="10" type="ORF">C6Y14_13945</name>
</gene>
<dbReference type="PANTHER" id="PTHR43744:SF6">
    <property type="entry name" value="ABC TRANSPORTER PERMEASE PROTEIN YESQ-RELATED"/>
    <property type="match status" value="1"/>
</dbReference>
<dbReference type="EMBL" id="PYBJ01000007">
    <property type="protein sequence ID" value="PSM43232.1"/>
    <property type="molecule type" value="Genomic_DNA"/>
</dbReference>
<dbReference type="OrthoDB" id="2063054at2"/>
<sequence length="302" mass="33865">MSAITPTRPSKPAPRNPKQPLRKLRSATGSRRIFIHTVLVGVAIVMLYPLLWMLSSSLKPDTEIFTQPGLIPGSLRPENYSEGWSGSGNSFSLYITNSLIVTIGAVIGNVISCSLAAYAFARFEFRGKKIWFGLMLGTLMLPTQAVLIPQYTIFYNLTWINTYLPLIVPKFLAVDAFFIFLMVQFIRSIPRELDQAAMMDGANPFQIYWKIILPLMKPALITTTIFTFIWTYDDFLHQLVYLQQNDKFTVPLGLTLFLDQTSGSSYGAMFAMSTLALLPTLICFLIFQKRLVEGLATSGMKG</sequence>
<dbReference type="InterPro" id="IPR000515">
    <property type="entry name" value="MetI-like"/>
</dbReference>
<keyword evidence="11" id="KW-1185">Reference proteome</keyword>
<feature type="transmembrane region" description="Helical" evidence="7">
    <location>
        <begin position="130"/>
        <end position="151"/>
    </location>
</feature>
<evidence type="ECO:0000313" key="10">
    <source>
        <dbReference type="EMBL" id="PSM43232.1"/>
    </source>
</evidence>
<evidence type="ECO:0000256" key="6">
    <source>
        <dbReference type="ARBA" id="ARBA00023136"/>
    </source>
</evidence>
<evidence type="ECO:0000256" key="5">
    <source>
        <dbReference type="ARBA" id="ARBA00022989"/>
    </source>
</evidence>
<keyword evidence="3" id="KW-1003">Cell membrane</keyword>
<dbReference type="Proteomes" id="UP000240429">
    <property type="component" value="Unassembled WGS sequence"/>
</dbReference>